<feature type="compositionally biased region" description="Polar residues" evidence="1">
    <location>
        <begin position="1"/>
        <end position="35"/>
    </location>
</feature>
<dbReference type="WBParaSite" id="SCUD_0002275901-mRNA-1">
    <property type="protein sequence ID" value="SCUD_0002275901-mRNA-1"/>
    <property type="gene ID" value="SCUD_0002275901"/>
</dbReference>
<proteinExistence type="predicted"/>
<name>A0A183L5Y8_9TREM</name>
<dbReference type="Proteomes" id="UP000279833">
    <property type="component" value="Unassembled WGS sequence"/>
</dbReference>
<feature type="region of interest" description="Disordered" evidence="1">
    <location>
        <begin position="1"/>
        <end position="126"/>
    </location>
</feature>
<evidence type="ECO:0000313" key="3">
    <source>
        <dbReference type="Proteomes" id="UP000279833"/>
    </source>
</evidence>
<evidence type="ECO:0000313" key="4">
    <source>
        <dbReference type="WBParaSite" id="SCUD_0002275901-mRNA-1"/>
    </source>
</evidence>
<reference evidence="4" key="1">
    <citation type="submission" date="2016-06" db="UniProtKB">
        <authorList>
            <consortium name="WormBaseParasite"/>
        </authorList>
    </citation>
    <scope>IDENTIFICATION</scope>
</reference>
<protein>
    <submittedName>
        <fullName evidence="2 4">Uncharacterized protein</fullName>
    </submittedName>
</protein>
<gene>
    <name evidence="2" type="ORF">SCUD_LOCUS22757</name>
</gene>
<sequence length="126" mass="14607">MQQQMQEKTTNVAAASPALSTSDPLTKHYQQQITVGENKPDTSVERDYEEVLEMDRTHVEERTQLHQKASPHLESSRPKEKIKEHNTPQNGDRYEKNEQELDRTRKEGREQSGLENAGRRPTLHCE</sequence>
<feature type="compositionally biased region" description="Basic and acidic residues" evidence="1">
    <location>
        <begin position="74"/>
        <end position="112"/>
    </location>
</feature>
<reference evidence="2 3" key="2">
    <citation type="submission" date="2018-11" db="EMBL/GenBank/DDBJ databases">
        <authorList>
            <consortium name="Pathogen Informatics"/>
        </authorList>
    </citation>
    <scope>NUCLEOTIDE SEQUENCE [LARGE SCALE GENOMIC DNA]</scope>
    <source>
        <strain evidence="2">Dakar</strain>
        <strain evidence="3">Dakar, Senegal</strain>
    </source>
</reference>
<feature type="compositionally biased region" description="Basic and acidic residues" evidence="1">
    <location>
        <begin position="53"/>
        <end position="64"/>
    </location>
</feature>
<evidence type="ECO:0000313" key="2">
    <source>
        <dbReference type="EMBL" id="VDP80089.1"/>
    </source>
</evidence>
<accession>A0A183L5Y8</accession>
<dbReference type="AlphaFoldDB" id="A0A183L5Y8"/>
<evidence type="ECO:0000256" key="1">
    <source>
        <dbReference type="SAM" id="MobiDB-lite"/>
    </source>
</evidence>
<organism evidence="4">
    <name type="scientific">Schistosoma curassoni</name>
    <dbReference type="NCBI Taxonomy" id="6186"/>
    <lineage>
        <taxon>Eukaryota</taxon>
        <taxon>Metazoa</taxon>
        <taxon>Spiralia</taxon>
        <taxon>Lophotrochozoa</taxon>
        <taxon>Platyhelminthes</taxon>
        <taxon>Trematoda</taxon>
        <taxon>Digenea</taxon>
        <taxon>Strigeidida</taxon>
        <taxon>Schistosomatoidea</taxon>
        <taxon>Schistosomatidae</taxon>
        <taxon>Schistosoma</taxon>
    </lineage>
</organism>
<dbReference type="EMBL" id="UZAK01050598">
    <property type="protein sequence ID" value="VDP80089.1"/>
    <property type="molecule type" value="Genomic_DNA"/>
</dbReference>
<keyword evidence="3" id="KW-1185">Reference proteome</keyword>